<dbReference type="Pfam" id="PF05977">
    <property type="entry name" value="MFS_3"/>
    <property type="match status" value="1"/>
</dbReference>
<dbReference type="EMBL" id="FRAG01000003">
    <property type="protein sequence ID" value="SHJ58917.1"/>
    <property type="molecule type" value="Genomic_DNA"/>
</dbReference>
<dbReference type="SUPFAM" id="SSF103473">
    <property type="entry name" value="MFS general substrate transporter"/>
    <property type="match status" value="1"/>
</dbReference>
<feature type="transmembrane region" description="Helical" evidence="7">
    <location>
        <begin position="20"/>
        <end position="43"/>
    </location>
</feature>
<evidence type="ECO:0000256" key="2">
    <source>
        <dbReference type="ARBA" id="ARBA00022448"/>
    </source>
</evidence>
<keyword evidence="5 7" id="KW-1133">Transmembrane helix</keyword>
<feature type="transmembrane region" description="Helical" evidence="7">
    <location>
        <begin position="262"/>
        <end position="284"/>
    </location>
</feature>
<dbReference type="InterPro" id="IPR010290">
    <property type="entry name" value="TM_effector"/>
</dbReference>
<dbReference type="GO" id="GO:0005886">
    <property type="term" value="C:plasma membrane"/>
    <property type="evidence" value="ECO:0007669"/>
    <property type="project" value="UniProtKB-SubCell"/>
</dbReference>
<feature type="transmembrane region" description="Helical" evidence="7">
    <location>
        <begin position="95"/>
        <end position="120"/>
    </location>
</feature>
<keyword evidence="4 7" id="KW-0812">Transmembrane</keyword>
<dbReference type="RefSeq" id="WP_073146734.1">
    <property type="nucleotide sequence ID" value="NZ_FRAG01000003.1"/>
</dbReference>
<name>A0A1M6KIY8_PARC5</name>
<feature type="transmembrane region" description="Helical" evidence="7">
    <location>
        <begin position="291"/>
        <end position="309"/>
    </location>
</feature>
<dbReference type="Gene3D" id="1.20.1250.20">
    <property type="entry name" value="MFS general substrate transporter like domains"/>
    <property type="match status" value="1"/>
</dbReference>
<feature type="transmembrane region" description="Helical" evidence="7">
    <location>
        <begin position="315"/>
        <end position="337"/>
    </location>
</feature>
<protein>
    <submittedName>
        <fullName evidence="8">Na+/melibiose symporter</fullName>
    </submittedName>
</protein>
<dbReference type="CDD" id="cd06173">
    <property type="entry name" value="MFS_MefA_like"/>
    <property type="match status" value="1"/>
</dbReference>
<keyword evidence="6 7" id="KW-0472">Membrane</keyword>
<evidence type="ECO:0000256" key="6">
    <source>
        <dbReference type="ARBA" id="ARBA00023136"/>
    </source>
</evidence>
<evidence type="ECO:0000256" key="1">
    <source>
        <dbReference type="ARBA" id="ARBA00004651"/>
    </source>
</evidence>
<dbReference type="PANTHER" id="PTHR43266">
    <property type="entry name" value="MACROLIDE-EFFLUX PROTEIN"/>
    <property type="match status" value="1"/>
</dbReference>
<feature type="transmembrane region" description="Helical" evidence="7">
    <location>
        <begin position="377"/>
        <end position="397"/>
    </location>
</feature>
<evidence type="ECO:0000256" key="5">
    <source>
        <dbReference type="ARBA" id="ARBA00022989"/>
    </source>
</evidence>
<evidence type="ECO:0000256" key="3">
    <source>
        <dbReference type="ARBA" id="ARBA00022475"/>
    </source>
</evidence>
<feature type="transmembrane region" description="Helical" evidence="7">
    <location>
        <begin position="49"/>
        <end position="74"/>
    </location>
</feature>
<evidence type="ECO:0000256" key="4">
    <source>
        <dbReference type="ARBA" id="ARBA00022692"/>
    </source>
</evidence>
<comment type="subcellular location">
    <subcellularLocation>
        <location evidence="1">Cell membrane</location>
        <topology evidence="1">Multi-pass membrane protein</topology>
    </subcellularLocation>
</comment>
<evidence type="ECO:0000313" key="8">
    <source>
        <dbReference type="EMBL" id="SHJ58917.1"/>
    </source>
</evidence>
<keyword evidence="2" id="KW-0813">Transport</keyword>
<dbReference type="STRING" id="1121301.SAMN02745912_00424"/>
<feature type="transmembrane region" description="Helical" evidence="7">
    <location>
        <begin position="166"/>
        <end position="186"/>
    </location>
</feature>
<feature type="transmembrane region" description="Helical" evidence="7">
    <location>
        <begin position="349"/>
        <end position="371"/>
    </location>
</feature>
<feature type="transmembrane region" description="Helical" evidence="7">
    <location>
        <begin position="231"/>
        <end position="250"/>
    </location>
</feature>
<gene>
    <name evidence="8" type="ORF">SAMN02745912_00424</name>
</gene>
<keyword evidence="3" id="KW-1003">Cell membrane</keyword>
<dbReference type="OrthoDB" id="9775268at2"/>
<dbReference type="InterPro" id="IPR036259">
    <property type="entry name" value="MFS_trans_sf"/>
</dbReference>
<proteinExistence type="predicted"/>
<dbReference type="PANTHER" id="PTHR43266:SF2">
    <property type="entry name" value="MAJOR FACILITATOR SUPERFAMILY (MFS) PROFILE DOMAIN-CONTAINING PROTEIN"/>
    <property type="match status" value="1"/>
</dbReference>
<dbReference type="Proteomes" id="UP000184465">
    <property type="component" value="Unassembled WGS sequence"/>
</dbReference>
<dbReference type="AlphaFoldDB" id="A0A1M6KIY8"/>
<evidence type="ECO:0000256" key="7">
    <source>
        <dbReference type="SAM" id="Phobius"/>
    </source>
</evidence>
<organism evidence="8 9">
    <name type="scientific">Paramaledivibacter caminithermalis (strain DSM 15212 / CIP 107654 / DViRD3)</name>
    <name type="common">Clostridium caminithermale</name>
    <dbReference type="NCBI Taxonomy" id="1121301"/>
    <lineage>
        <taxon>Bacteria</taxon>
        <taxon>Bacillati</taxon>
        <taxon>Bacillota</taxon>
        <taxon>Clostridia</taxon>
        <taxon>Peptostreptococcales</taxon>
        <taxon>Caminicellaceae</taxon>
        <taxon>Paramaledivibacter</taxon>
    </lineage>
</organism>
<reference evidence="8 9" key="1">
    <citation type="submission" date="2016-11" db="EMBL/GenBank/DDBJ databases">
        <authorList>
            <person name="Jaros S."/>
            <person name="Januszkiewicz K."/>
            <person name="Wedrychowicz H."/>
        </authorList>
    </citation>
    <scope>NUCLEOTIDE SEQUENCE [LARGE SCALE GENOMIC DNA]</scope>
    <source>
        <strain evidence="8 9">DSM 15212</strain>
    </source>
</reference>
<evidence type="ECO:0000313" key="9">
    <source>
        <dbReference type="Proteomes" id="UP000184465"/>
    </source>
</evidence>
<sequence length="414" mass="46432">MAMQKKVKESSLFNKNTILILQGFFISIFGDYVFEIAISFLILKMTGSTALMSLIMVLNILPSTLLSPFAGILVDRMNKKWMMVSMDIMRGISTILLSIIFFWGHGNVILIGINAVFLSVCKPFFQLSSNCLIPQVCSKNNLVRLSSVSNLGLNISELLAKSSSGFLLSLLGAPILFLINGLTFLLSGISEIFIEFEDNLIEDENNNLFDKFKTDVTTAVNFIKGDHCYRIYIFLFMFVMFFNSISSTMTIPFFNKYYNPEIYGMISSVLVIASIISSAILSYLKKVKYTSLFIIAIIITSLARILYPFNVLEGILVLFFISGFFVSISNTIFNNILVIAIDENVRGKVLGISFQLVFVFQIIGTLVGGLLADVFDLRYIIVISNTLLIIIVMLIYLRNKYTLNLVNEKLGSDN</sequence>
<accession>A0A1M6KIY8</accession>
<keyword evidence="9" id="KW-1185">Reference proteome</keyword>